<dbReference type="GO" id="GO:0004479">
    <property type="term" value="F:methionyl-tRNA formyltransferase activity"/>
    <property type="evidence" value="ECO:0007669"/>
    <property type="project" value="UniProtKB-UniRule"/>
</dbReference>
<evidence type="ECO:0000313" key="8">
    <source>
        <dbReference type="EMBL" id="AEG60558.1"/>
    </source>
</evidence>
<name>F6DM91_DESRL</name>
<dbReference type="PANTHER" id="PTHR11138">
    <property type="entry name" value="METHIONYL-TRNA FORMYLTRANSFERASE"/>
    <property type="match status" value="1"/>
</dbReference>
<dbReference type="Pfam" id="PF00551">
    <property type="entry name" value="Formyl_trans_N"/>
    <property type="match status" value="1"/>
</dbReference>
<dbReference type="PANTHER" id="PTHR11138:SF5">
    <property type="entry name" value="METHIONYL-TRNA FORMYLTRANSFERASE, MITOCHONDRIAL"/>
    <property type="match status" value="1"/>
</dbReference>
<dbReference type="InterPro" id="IPR041711">
    <property type="entry name" value="Met-tRNA-FMT_N"/>
</dbReference>
<evidence type="ECO:0000256" key="1">
    <source>
        <dbReference type="ARBA" id="ARBA00010699"/>
    </source>
</evidence>
<dbReference type="InterPro" id="IPR044135">
    <property type="entry name" value="Met-tRNA-FMT_C"/>
</dbReference>
<dbReference type="eggNOG" id="COG0223">
    <property type="taxonomic scope" value="Bacteria"/>
</dbReference>
<keyword evidence="9" id="KW-1185">Reference proteome</keyword>
<dbReference type="CDD" id="cd08646">
    <property type="entry name" value="FMT_core_Met-tRNA-FMT_N"/>
    <property type="match status" value="1"/>
</dbReference>
<comment type="catalytic activity">
    <reaction evidence="5">
        <text>L-methionyl-tRNA(fMet) + (6R)-10-formyltetrahydrofolate = N-formyl-L-methionyl-tRNA(fMet) + (6S)-5,6,7,8-tetrahydrofolate + H(+)</text>
        <dbReference type="Rhea" id="RHEA:24380"/>
        <dbReference type="Rhea" id="RHEA-COMP:9952"/>
        <dbReference type="Rhea" id="RHEA-COMP:9953"/>
        <dbReference type="ChEBI" id="CHEBI:15378"/>
        <dbReference type="ChEBI" id="CHEBI:57453"/>
        <dbReference type="ChEBI" id="CHEBI:78530"/>
        <dbReference type="ChEBI" id="CHEBI:78844"/>
        <dbReference type="ChEBI" id="CHEBI:195366"/>
        <dbReference type="EC" id="2.1.2.9"/>
    </reaction>
</comment>
<dbReference type="InterPro" id="IPR005793">
    <property type="entry name" value="Formyl_trans_C"/>
</dbReference>
<evidence type="ECO:0000313" key="9">
    <source>
        <dbReference type="Proteomes" id="UP000009234"/>
    </source>
</evidence>
<dbReference type="InterPro" id="IPR005794">
    <property type="entry name" value="Fmt"/>
</dbReference>
<dbReference type="GO" id="GO:0005829">
    <property type="term" value="C:cytosol"/>
    <property type="evidence" value="ECO:0007669"/>
    <property type="project" value="TreeGrafter"/>
</dbReference>
<evidence type="ECO:0000256" key="2">
    <source>
        <dbReference type="ARBA" id="ARBA00012261"/>
    </source>
</evidence>
<dbReference type="InterPro" id="IPR036477">
    <property type="entry name" value="Formyl_transf_N_sf"/>
</dbReference>
<evidence type="ECO:0000259" key="6">
    <source>
        <dbReference type="Pfam" id="PF00551"/>
    </source>
</evidence>
<gene>
    <name evidence="5" type="primary">fmt</name>
    <name evidence="8" type="ordered locus">Desru_2313</name>
</gene>
<feature type="domain" description="Formyl transferase N-terminal" evidence="6">
    <location>
        <begin position="1"/>
        <end position="180"/>
    </location>
</feature>
<keyword evidence="3 5" id="KW-0808">Transferase</keyword>
<dbReference type="STRING" id="696281.Desru_2313"/>
<reference evidence="8 9" key="2">
    <citation type="journal article" date="2012" name="Stand. Genomic Sci.">
        <title>Complete genome sequence of the sulfate-reducing firmicute Desulfotomaculum ruminis type strain (DL(T)).</title>
        <authorList>
            <person name="Spring S."/>
            <person name="Visser M."/>
            <person name="Lu M."/>
            <person name="Copeland A."/>
            <person name="Lapidus A."/>
            <person name="Lucas S."/>
            <person name="Cheng J.F."/>
            <person name="Han C."/>
            <person name="Tapia R."/>
            <person name="Goodwin L.A."/>
            <person name="Pitluck S."/>
            <person name="Ivanova N."/>
            <person name="Land M."/>
            <person name="Hauser L."/>
            <person name="Larimer F."/>
            <person name="Rohde M."/>
            <person name="Goker M."/>
            <person name="Detter J.C."/>
            <person name="Kyrpides N.C."/>
            <person name="Woyke T."/>
            <person name="Schaap P.J."/>
            <person name="Plugge C.M."/>
            <person name="Muyzer G."/>
            <person name="Kuever J."/>
            <person name="Pereira I.A."/>
            <person name="Parshina S.N."/>
            <person name="Bernier-Latmani R."/>
            <person name="Stams A.J."/>
            <person name="Klenk H.P."/>
        </authorList>
    </citation>
    <scope>NUCLEOTIDE SEQUENCE [LARGE SCALE GENOMIC DNA]</scope>
    <source>
        <strain evidence="9">ATCC 23193 / DSM 2154 / NCIB 8452 / DL</strain>
    </source>
</reference>
<dbReference type="AlphaFoldDB" id="F6DM91"/>
<dbReference type="PROSITE" id="PS00373">
    <property type="entry name" value="GART"/>
    <property type="match status" value="1"/>
</dbReference>
<reference evidence="9" key="1">
    <citation type="submission" date="2011-05" db="EMBL/GenBank/DDBJ databases">
        <title>Complete sequence of Desulfotomaculum ruminis DSM 2154.</title>
        <authorList>
            <person name="Lucas S."/>
            <person name="Copeland A."/>
            <person name="Lapidus A."/>
            <person name="Cheng J.-F."/>
            <person name="Goodwin L."/>
            <person name="Pitluck S."/>
            <person name="Lu M."/>
            <person name="Detter J.C."/>
            <person name="Han C."/>
            <person name="Tapia R."/>
            <person name="Land M."/>
            <person name="Hauser L."/>
            <person name="Kyrpides N."/>
            <person name="Ivanova N."/>
            <person name="Mikhailova N."/>
            <person name="Pagani I."/>
            <person name="Stams A.J.M."/>
            <person name="Plugge C.M."/>
            <person name="Muyzer G."/>
            <person name="Kuever J."/>
            <person name="Parshina S.N."/>
            <person name="Ivanova A.E."/>
            <person name="Nazina T.N."/>
            <person name="Brambilla E."/>
            <person name="Spring S."/>
            <person name="Klenk H.-P."/>
            <person name="Woyke T."/>
        </authorList>
    </citation>
    <scope>NUCLEOTIDE SEQUENCE [LARGE SCALE GENOMIC DNA]</scope>
    <source>
        <strain evidence="9">ATCC 23193 / DSM 2154 / NCIB 8452 / DL</strain>
    </source>
</reference>
<dbReference type="Gene3D" id="3.40.50.12230">
    <property type="match status" value="1"/>
</dbReference>
<sequence length="311" mass="34052">MRIVYMGTPDFAVPCLKAIVQAGHQVVGVITQPDKPRGRGKQVQPTPVKAAAQRMNLPLWQPPSIKTEDFLQKMQELAPQCIVVVAYGKILPPSLLKLPPLGCINVHASLLPRYRGAAPIHWSVINGEVETGVTTMFMDEGMDTGDMILKRRIAIAPEDTVGLIHDQLAQTGAALLVETLEQLERNQAPRVSQDPALATYAPMLHKEHEFIHWNRTAREVHNHVRGMNPWPGAYTTWEGRVLKIWRTVVAEAAGKKESPGTVLASGSEGILVQTGDGVVLIKELQLQGSKKMEAQAFLRGKPILPGTVFGS</sequence>
<dbReference type="InterPro" id="IPR001555">
    <property type="entry name" value="GART_AS"/>
</dbReference>
<proteinExistence type="inferred from homology"/>
<evidence type="ECO:0000259" key="7">
    <source>
        <dbReference type="Pfam" id="PF02911"/>
    </source>
</evidence>
<dbReference type="InterPro" id="IPR002376">
    <property type="entry name" value="Formyl_transf_N"/>
</dbReference>
<dbReference type="HAMAP" id="MF_00182">
    <property type="entry name" value="Formyl_trans"/>
    <property type="match status" value="1"/>
</dbReference>
<dbReference type="EC" id="2.1.2.9" evidence="2 5"/>
<dbReference type="InterPro" id="IPR011034">
    <property type="entry name" value="Formyl_transferase-like_C_sf"/>
</dbReference>
<dbReference type="SUPFAM" id="SSF50486">
    <property type="entry name" value="FMT C-terminal domain-like"/>
    <property type="match status" value="1"/>
</dbReference>
<dbReference type="FunFam" id="3.40.50.12230:FF:000001">
    <property type="entry name" value="Methionyl-tRNA formyltransferase"/>
    <property type="match status" value="1"/>
</dbReference>
<dbReference type="CDD" id="cd08704">
    <property type="entry name" value="Met_tRNA_FMT_C"/>
    <property type="match status" value="1"/>
</dbReference>
<protein>
    <recommendedName>
        <fullName evidence="2 5">Methionyl-tRNA formyltransferase</fullName>
        <ecNumber evidence="2 5">2.1.2.9</ecNumber>
    </recommendedName>
</protein>
<dbReference type="HOGENOM" id="CLU_033347_1_1_9"/>
<accession>F6DM91</accession>
<dbReference type="RefSeq" id="WP_013842314.1">
    <property type="nucleotide sequence ID" value="NC_015589.1"/>
</dbReference>
<dbReference type="NCBIfam" id="TIGR00460">
    <property type="entry name" value="fmt"/>
    <property type="match status" value="1"/>
</dbReference>
<feature type="domain" description="Formyl transferase C-terminal" evidence="7">
    <location>
        <begin position="204"/>
        <end position="301"/>
    </location>
</feature>
<feature type="binding site" evidence="5">
    <location>
        <begin position="109"/>
        <end position="112"/>
    </location>
    <ligand>
        <name>(6S)-5,6,7,8-tetrahydrofolate</name>
        <dbReference type="ChEBI" id="CHEBI:57453"/>
    </ligand>
</feature>
<comment type="similarity">
    <text evidence="1 5">Belongs to the Fmt family.</text>
</comment>
<dbReference type="Proteomes" id="UP000009234">
    <property type="component" value="Chromosome"/>
</dbReference>
<evidence type="ECO:0000256" key="5">
    <source>
        <dbReference type="HAMAP-Rule" id="MF_00182"/>
    </source>
</evidence>
<comment type="function">
    <text evidence="5">Attaches a formyl group to the free amino group of methionyl-tRNA(fMet). The formyl group appears to play a dual role in the initiator identity of N-formylmethionyl-tRNA by promoting its recognition by IF2 and preventing the misappropriation of this tRNA by the elongation apparatus.</text>
</comment>
<dbReference type="OrthoDB" id="9802815at2"/>
<organism evidence="8 9">
    <name type="scientific">Desulforamulus ruminis (strain ATCC 23193 / DSM 2154 / NCIMB 8452 / DL)</name>
    <name type="common">Desulfotomaculum ruminis</name>
    <dbReference type="NCBI Taxonomy" id="696281"/>
    <lineage>
        <taxon>Bacteria</taxon>
        <taxon>Bacillati</taxon>
        <taxon>Bacillota</taxon>
        <taxon>Clostridia</taxon>
        <taxon>Eubacteriales</taxon>
        <taxon>Peptococcaceae</taxon>
        <taxon>Desulforamulus</taxon>
    </lineage>
</organism>
<dbReference type="EMBL" id="CP002780">
    <property type="protein sequence ID" value="AEG60558.1"/>
    <property type="molecule type" value="Genomic_DNA"/>
</dbReference>
<dbReference type="SUPFAM" id="SSF53328">
    <property type="entry name" value="Formyltransferase"/>
    <property type="match status" value="1"/>
</dbReference>
<evidence type="ECO:0000256" key="4">
    <source>
        <dbReference type="ARBA" id="ARBA00022917"/>
    </source>
</evidence>
<dbReference type="Pfam" id="PF02911">
    <property type="entry name" value="Formyl_trans_C"/>
    <property type="match status" value="1"/>
</dbReference>
<keyword evidence="4 5" id="KW-0648">Protein biosynthesis</keyword>
<dbReference type="KEGG" id="dru:Desru_2313"/>
<evidence type="ECO:0000256" key="3">
    <source>
        <dbReference type="ARBA" id="ARBA00022679"/>
    </source>
</evidence>